<dbReference type="EMBL" id="QHLY01000009">
    <property type="protein sequence ID" value="PXA70008.1"/>
    <property type="molecule type" value="Genomic_DNA"/>
</dbReference>
<dbReference type="Gene3D" id="1.20.1250.20">
    <property type="entry name" value="MFS general substrate transporter like domains"/>
    <property type="match status" value="1"/>
</dbReference>
<feature type="transmembrane region" description="Helical" evidence="7">
    <location>
        <begin position="54"/>
        <end position="73"/>
    </location>
</feature>
<proteinExistence type="predicted"/>
<dbReference type="GO" id="GO:0022857">
    <property type="term" value="F:transmembrane transporter activity"/>
    <property type="evidence" value="ECO:0007669"/>
    <property type="project" value="InterPro"/>
</dbReference>
<evidence type="ECO:0000256" key="2">
    <source>
        <dbReference type="ARBA" id="ARBA00022448"/>
    </source>
</evidence>
<reference evidence="9 10" key="1">
    <citation type="submission" date="2018-05" db="EMBL/GenBank/DDBJ databases">
        <title>Genetic diversity of glacier-inhabiting Cryobacterium bacteria in China and description of Cryobacterium mengkeensis sp. nov. and Arthrobacter glacialis sp. nov.</title>
        <authorList>
            <person name="Liu Q."/>
            <person name="Xin Y.-H."/>
        </authorList>
    </citation>
    <scope>NUCLEOTIDE SEQUENCE [LARGE SCALE GENOMIC DNA]</scope>
    <source>
        <strain evidence="9 10">SK-1</strain>
    </source>
</reference>
<feature type="transmembrane region" description="Helical" evidence="7">
    <location>
        <begin position="464"/>
        <end position="484"/>
    </location>
</feature>
<dbReference type="InterPro" id="IPR036259">
    <property type="entry name" value="MFS_trans_sf"/>
</dbReference>
<dbReference type="InterPro" id="IPR004638">
    <property type="entry name" value="EmrB-like"/>
</dbReference>
<dbReference type="NCBIfam" id="TIGR00711">
    <property type="entry name" value="efflux_EmrB"/>
    <property type="match status" value="1"/>
</dbReference>
<feature type="transmembrane region" description="Helical" evidence="7">
    <location>
        <begin position="85"/>
        <end position="105"/>
    </location>
</feature>
<evidence type="ECO:0000256" key="1">
    <source>
        <dbReference type="ARBA" id="ARBA00004651"/>
    </source>
</evidence>
<dbReference type="RefSeq" id="WP_110126482.1">
    <property type="nucleotide sequence ID" value="NZ_QHLY01000009.1"/>
</dbReference>
<feature type="transmembrane region" description="Helical" evidence="7">
    <location>
        <begin position="21"/>
        <end position="42"/>
    </location>
</feature>
<name>A0A317ZS36_9MICO</name>
<keyword evidence="3" id="KW-1003">Cell membrane</keyword>
<dbReference type="GO" id="GO:0005886">
    <property type="term" value="C:plasma membrane"/>
    <property type="evidence" value="ECO:0007669"/>
    <property type="project" value="UniProtKB-SubCell"/>
</dbReference>
<keyword evidence="4 7" id="KW-0812">Transmembrane</keyword>
<dbReference type="Proteomes" id="UP000246722">
    <property type="component" value="Unassembled WGS sequence"/>
</dbReference>
<feature type="transmembrane region" description="Helical" evidence="7">
    <location>
        <begin position="178"/>
        <end position="198"/>
    </location>
</feature>
<feature type="transmembrane region" description="Helical" evidence="7">
    <location>
        <begin position="111"/>
        <end position="132"/>
    </location>
</feature>
<feature type="transmembrane region" description="Helical" evidence="7">
    <location>
        <begin position="144"/>
        <end position="166"/>
    </location>
</feature>
<evidence type="ECO:0000313" key="10">
    <source>
        <dbReference type="Proteomes" id="UP000246722"/>
    </source>
</evidence>
<dbReference type="OrthoDB" id="7375466at2"/>
<gene>
    <name evidence="9" type="ORF">CTB96_08405</name>
</gene>
<dbReference type="AlphaFoldDB" id="A0A317ZS36"/>
<comment type="caution">
    <text evidence="9">The sequence shown here is derived from an EMBL/GenBank/DDBJ whole genome shotgun (WGS) entry which is preliminary data.</text>
</comment>
<keyword evidence="10" id="KW-1185">Reference proteome</keyword>
<dbReference type="SUPFAM" id="SSF103473">
    <property type="entry name" value="MFS general substrate transporter"/>
    <property type="match status" value="1"/>
</dbReference>
<sequence>MADSPTSAAAPAVSRRAWQALIVLLAGMFMALLDTTIVNVALPTIQSSLDASEATLSWIISGYALAFGLALIPAGRIGDRIGHKWVFFTGLALFTAASLACGLAQNDLQLIIARVVQGLAGGIFVPAVTAVIQLMFPPRFRGKAFAIMGSVIGVSTALGPIVGGLIIEAFGTENGWRLVFWVNLPIGVVALIAAAVLLPSGTGAASQAGTPAASRIDLIGLLLLSAGLVALLVPLIEGQDQGWPLWTYLVLGAGVLLIVAFGGWEVAVAKRGDSPLVPPHLFTHPAFSGGVVLALVYFAAFTSIFFTISILWQAGLGHTALESGLVSIPFAIGSIIASSQSNRLTQRLGRTVLVAGVALVTLGLVWIWLVLLLTAPADLTNWILLPPLFIAGLGSGCFIAPNVAFIVATVDRAEAGAASGVVGVMQRVGSAAGIAVVGSVFFGTLVVAGPGADAVAQGFTDSATLAMAVSAALSVVALLLVFLLPKRVDSPGVR</sequence>
<evidence type="ECO:0000256" key="3">
    <source>
        <dbReference type="ARBA" id="ARBA00022475"/>
    </source>
</evidence>
<feature type="transmembrane region" description="Helical" evidence="7">
    <location>
        <begin position="290"/>
        <end position="314"/>
    </location>
</feature>
<dbReference type="PANTHER" id="PTHR42718">
    <property type="entry name" value="MAJOR FACILITATOR SUPERFAMILY MULTIDRUG TRANSPORTER MFSC"/>
    <property type="match status" value="1"/>
</dbReference>
<dbReference type="InterPro" id="IPR020846">
    <property type="entry name" value="MFS_dom"/>
</dbReference>
<evidence type="ECO:0000256" key="7">
    <source>
        <dbReference type="SAM" id="Phobius"/>
    </source>
</evidence>
<organism evidence="9 10">
    <name type="scientific">Cryobacterium arcticum</name>
    <dbReference type="NCBI Taxonomy" id="670052"/>
    <lineage>
        <taxon>Bacteria</taxon>
        <taxon>Bacillati</taxon>
        <taxon>Actinomycetota</taxon>
        <taxon>Actinomycetes</taxon>
        <taxon>Micrococcales</taxon>
        <taxon>Microbacteriaceae</taxon>
        <taxon>Cryobacterium</taxon>
    </lineage>
</organism>
<feature type="domain" description="Major facilitator superfamily (MFS) profile" evidence="8">
    <location>
        <begin position="20"/>
        <end position="489"/>
    </location>
</feature>
<feature type="transmembrane region" description="Helical" evidence="7">
    <location>
        <begin position="248"/>
        <end position="269"/>
    </location>
</feature>
<evidence type="ECO:0000256" key="4">
    <source>
        <dbReference type="ARBA" id="ARBA00022692"/>
    </source>
</evidence>
<dbReference type="InterPro" id="IPR011701">
    <property type="entry name" value="MFS"/>
</dbReference>
<dbReference type="CDD" id="cd17321">
    <property type="entry name" value="MFS_MMR_MDR_like"/>
    <property type="match status" value="1"/>
</dbReference>
<keyword evidence="5 7" id="KW-1133">Transmembrane helix</keyword>
<keyword evidence="2" id="KW-0813">Transport</keyword>
<protein>
    <submittedName>
        <fullName evidence="9">MFS transporter</fullName>
    </submittedName>
</protein>
<feature type="transmembrane region" description="Helical" evidence="7">
    <location>
        <begin position="383"/>
        <end position="410"/>
    </location>
</feature>
<accession>A0A317ZS36</accession>
<feature type="transmembrane region" description="Helical" evidence="7">
    <location>
        <begin position="431"/>
        <end position="452"/>
    </location>
</feature>
<feature type="transmembrane region" description="Helical" evidence="7">
    <location>
        <begin position="218"/>
        <end position="236"/>
    </location>
</feature>
<feature type="transmembrane region" description="Helical" evidence="7">
    <location>
        <begin position="351"/>
        <end position="371"/>
    </location>
</feature>
<dbReference type="PRINTS" id="PR01036">
    <property type="entry name" value="TCRTETB"/>
</dbReference>
<comment type="subcellular location">
    <subcellularLocation>
        <location evidence="1">Cell membrane</location>
        <topology evidence="1">Multi-pass membrane protein</topology>
    </subcellularLocation>
</comment>
<dbReference type="Pfam" id="PF07690">
    <property type="entry name" value="MFS_1"/>
    <property type="match status" value="1"/>
</dbReference>
<dbReference type="PANTHER" id="PTHR42718:SF39">
    <property type="entry name" value="ACTINORHODIN TRANSPORTER-RELATED"/>
    <property type="match status" value="1"/>
</dbReference>
<evidence type="ECO:0000313" key="9">
    <source>
        <dbReference type="EMBL" id="PXA70008.1"/>
    </source>
</evidence>
<dbReference type="PROSITE" id="PS50850">
    <property type="entry name" value="MFS"/>
    <property type="match status" value="1"/>
</dbReference>
<keyword evidence="6 7" id="KW-0472">Membrane</keyword>
<evidence type="ECO:0000259" key="8">
    <source>
        <dbReference type="PROSITE" id="PS50850"/>
    </source>
</evidence>
<evidence type="ECO:0000256" key="5">
    <source>
        <dbReference type="ARBA" id="ARBA00022989"/>
    </source>
</evidence>
<evidence type="ECO:0000256" key="6">
    <source>
        <dbReference type="ARBA" id="ARBA00023136"/>
    </source>
</evidence>
<dbReference type="Gene3D" id="1.20.1720.10">
    <property type="entry name" value="Multidrug resistance protein D"/>
    <property type="match status" value="1"/>
</dbReference>